<proteinExistence type="predicted"/>
<gene>
    <name evidence="2" type="ORF">K443DRAFT_126455</name>
</gene>
<protein>
    <submittedName>
        <fullName evidence="2">Uncharacterized protein</fullName>
    </submittedName>
</protein>
<evidence type="ECO:0000256" key="1">
    <source>
        <dbReference type="SAM" id="MobiDB-lite"/>
    </source>
</evidence>
<dbReference type="AlphaFoldDB" id="A0A0C9WLV7"/>
<dbReference type="EMBL" id="KN839139">
    <property type="protein sequence ID" value="KIJ90640.1"/>
    <property type="molecule type" value="Genomic_DNA"/>
</dbReference>
<evidence type="ECO:0000313" key="3">
    <source>
        <dbReference type="Proteomes" id="UP000054477"/>
    </source>
</evidence>
<evidence type="ECO:0000313" key="2">
    <source>
        <dbReference type="EMBL" id="KIJ90640.1"/>
    </source>
</evidence>
<accession>A0A0C9WLV7</accession>
<dbReference type="Proteomes" id="UP000054477">
    <property type="component" value="Unassembled WGS sequence"/>
</dbReference>
<feature type="region of interest" description="Disordered" evidence="1">
    <location>
        <begin position="113"/>
        <end position="136"/>
    </location>
</feature>
<reference evidence="2 3" key="1">
    <citation type="submission" date="2014-04" db="EMBL/GenBank/DDBJ databases">
        <authorList>
            <consortium name="DOE Joint Genome Institute"/>
            <person name="Kuo A."/>
            <person name="Kohler A."/>
            <person name="Nagy L.G."/>
            <person name="Floudas D."/>
            <person name="Copeland A."/>
            <person name="Barry K.W."/>
            <person name="Cichocki N."/>
            <person name="Veneault-Fourrey C."/>
            <person name="LaButti K."/>
            <person name="Lindquist E.A."/>
            <person name="Lipzen A."/>
            <person name="Lundell T."/>
            <person name="Morin E."/>
            <person name="Murat C."/>
            <person name="Sun H."/>
            <person name="Tunlid A."/>
            <person name="Henrissat B."/>
            <person name="Grigoriev I.V."/>
            <person name="Hibbett D.S."/>
            <person name="Martin F."/>
            <person name="Nordberg H.P."/>
            <person name="Cantor M.N."/>
            <person name="Hua S.X."/>
        </authorList>
    </citation>
    <scope>NUCLEOTIDE SEQUENCE [LARGE SCALE GENOMIC DNA]</scope>
    <source>
        <strain evidence="2 3">LaAM-08-1</strain>
    </source>
</reference>
<name>A0A0C9WLV7_9AGAR</name>
<sequence length="136" mass="15274">MPKSKKKSKVIVAVESNPLEHVDFVLKDGSCKLLKVYLGHGADLGKLIRTTPEAKKQGLHQGVFTEASQEIKFGEGPQLSTAKRQLRAQVFNATMSHLEKKLLQKDLQIEKLGRDKPWLPGRENEEKEEKGREGDT</sequence>
<organism evidence="2 3">
    <name type="scientific">Laccaria amethystina LaAM-08-1</name>
    <dbReference type="NCBI Taxonomy" id="1095629"/>
    <lineage>
        <taxon>Eukaryota</taxon>
        <taxon>Fungi</taxon>
        <taxon>Dikarya</taxon>
        <taxon>Basidiomycota</taxon>
        <taxon>Agaricomycotina</taxon>
        <taxon>Agaricomycetes</taxon>
        <taxon>Agaricomycetidae</taxon>
        <taxon>Agaricales</taxon>
        <taxon>Agaricineae</taxon>
        <taxon>Hydnangiaceae</taxon>
        <taxon>Laccaria</taxon>
    </lineage>
</organism>
<keyword evidence="3" id="KW-1185">Reference proteome</keyword>
<dbReference type="HOGENOM" id="CLU_1875770_0_0_1"/>
<reference evidence="3" key="2">
    <citation type="submission" date="2015-01" db="EMBL/GenBank/DDBJ databases">
        <title>Evolutionary Origins and Diversification of the Mycorrhizal Mutualists.</title>
        <authorList>
            <consortium name="DOE Joint Genome Institute"/>
            <consortium name="Mycorrhizal Genomics Consortium"/>
            <person name="Kohler A."/>
            <person name="Kuo A."/>
            <person name="Nagy L.G."/>
            <person name="Floudas D."/>
            <person name="Copeland A."/>
            <person name="Barry K.W."/>
            <person name="Cichocki N."/>
            <person name="Veneault-Fourrey C."/>
            <person name="LaButti K."/>
            <person name="Lindquist E.A."/>
            <person name="Lipzen A."/>
            <person name="Lundell T."/>
            <person name="Morin E."/>
            <person name="Murat C."/>
            <person name="Riley R."/>
            <person name="Ohm R."/>
            <person name="Sun H."/>
            <person name="Tunlid A."/>
            <person name="Henrissat B."/>
            <person name="Grigoriev I.V."/>
            <person name="Hibbett D.S."/>
            <person name="Martin F."/>
        </authorList>
    </citation>
    <scope>NUCLEOTIDE SEQUENCE [LARGE SCALE GENOMIC DNA]</scope>
    <source>
        <strain evidence="3">LaAM-08-1</strain>
    </source>
</reference>